<dbReference type="SMART" id="SM00849">
    <property type="entry name" value="Lactamase_B"/>
    <property type="match status" value="1"/>
</dbReference>
<keyword evidence="3" id="KW-1185">Reference proteome</keyword>
<feature type="domain" description="Metallo-beta-lactamase" evidence="1">
    <location>
        <begin position="34"/>
        <end position="227"/>
    </location>
</feature>
<dbReference type="Gene3D" id="3.60.15.10">
    <property type="entry name" value="Ribonuclease Z/Hydroxyacylglutathione hydrolase-like"/>
    <property type="match status" value="1"/>
</dbReference>
<protein>
    <submittedName>
        <fullName evidence="2">MBL fold metallo-hydrolase</fullName>
    </submittedName>
</protein>
<evidence type="ECO:0000313" key="2">
    <source>
        <dbReference type="EMBL" id="MCX2975560.1"/>
    </source>
</evidence>
<organism evidence="2 3">
    <name type="scientific">Candidatus Seongchinamella marina</name>
    <dbReference type="NCBI Taxonomy" id="2518990"/>
    <lineage>
        <taxon>Bacteria</taxon>
        <taxon>Pseudomonadati</taxon>
        <taxon>Pseudomonadota</taxon>
        <taxon>Gammaproteobacteria</taxon>
        <taxon>Cellvibrionales</taxon>
        <taxon>Halieaceae</taxon>
        <taxon>Seongchinamella</taxon>
    </lineage>
</organism>
<gene>
    <name evidence="2" type="ORF">EYC87_18420</name>
</gene>
<dbReference type="EMBL" id="SHNP01000009">
    <property type="protein sequence ID" value="MCX2975560.1"/>
    <property type="molecule type" value="Genomic_DNA"/>
</dbReference>
<dbReference type="Pfam" id="PF00753">
    <property type="entry name" value="Lactamase_B"/>
    <property type="match status" value="1"/>
</dbReference>
<dbReference type="RefSeq" id="WP_279254195.1">
    <property type="nucleotide sequence ID" value="NZ_SHNP01000009.1"/>
</dbReference>
<reference evidence="2" key="1">
    <citation type="submission" date="2019-02" db="EMBL/GenBank/DDBJ databases">
        <authorList>
            <person name="Li S.-H."/>
        </authorList>
    </citation>
    <scope>NUCLEOTIDE SEQUENCE</scope>
    <source>
        <strain evidence="2">IMCC8485</strain>
    </source>
</reference>
<evidence type="ECO:0000259" key="1">
    <source>
        <dbReference type="SMART" id="SM00849"/>
    </source>
</evidence>
<dbReference type="InterPro" id="IPR035681">
    <property type="entry name" value="ComA-like_MBL"/>
</dbReference>
<dbReference type="InterPro" id="IPR001279">
    <property type="entry name" value="Metallo-B-lactamas"/>
</dbReference>
<dbReference type="InterPro" id="IPR052159">
    <property type="entry name" value="Competence_DNA_uptake"/>
</dbReference>
<dbReference type="PANTHER" id="PTHR30619:SF1">
    <property type="entry name" value="RECOMBINATION PROTEIN 2"/>
    <property type="match status" value="1"/>
</dbReference>
<dbReference type="Proteomes" id="UP001143307">
    <property type="component" value="Unassembled WGS sequence"/>
</dbReference>
<name>A0ABT3T114_9GAMM</name>
<dbReference type="SUPFAM" id="SSF56281">
    <property type="entry name" value="Metallo-hydrolase/oxidoreductase"/>
    <property type="match status" value="1"/>
</dbReference>
<accession>A0ABT3T114</accession>
<comment type="caution">
    <text evidence="2">The sequence shown here is derived from an EMBL/GenBank/DDBJ whole genome shotgun (WGS) entry which is preliminary data.</text>
</comment>
<dbReference type="CDD" id="cd07731">
    <property type="entry name" value="ComA-like_MBL-fold"/>
    <property type="match status" value="1"/>
</dbReference>
<sequence>MDRKNTLWIVAVWLAAAVALKANALEITFLDVGEGEAIFLKSAGQTALIDSGNPLSGAVVTDFLKARGVNSLDKVIITHPHLDHMGGVFQILPRFTVKQRYDNGQNADPKNHLYRWYRQAYRNVNYQALKPGDRLTLGEAEILVLNSTQPDRSSWNKNSLVLMVSHRESRALLMADADASVEQKLLDQGALLSANLLKLGHHGHSDATTETFLQGVSPDFAVISINEDNARGYPSKKILNRLEEHSIKTLTTYEHGHLFFKSNGQCFYRSGLL</sequence>
<dbReference type="InterPro" id="IPR036866">
    <property type="entry name" value="RibonucZ/Hydroxyglut_hydro"/>
</dbReference>
<dbReference type="PANTHER" id="PTHR30619">
    <property type="entry name" value="DNA INTERNALIZATION/COMPETENCE PROTEIN COMEC/REC2"/>
    <property type="match status" value="1"/>
</dbReference>
<evidence type="ECO:0000313" key="3">
    <source>
        <dbReference type="Proteomes" id="UP001143307"/>
    </source>
</evidence>
<proteinExistence type="predicted"/>